<dbReference type="EMBL" id="EU197055">
    <property type="protein sequence ID" value="ABY63003.1"/>
    <property type="molecule type" value="Genomic_DNA"/>
</dbReference>
<evidence type="ECO:0000313" key="1">
    <source>
        <dbReference type="EMBL" id="ABY63003.1"/>
    </source>
</evidence>
<name>B3FJ36_BP201</name>
<dbReference type="KEGG" id="vg:6372290"/>
<reference evidence="1 2" key="1">
    <citation type="journal article" date="2008" name="Virology">
        <title>Characterization of Pseudomonas chlororaphis myovirus 201varphi2-1 via genomic sequencing, mass spectrometry, and electron microscopy.</title>
        <authorList>
            <person name="Thomas J.A."/>
            <person name="Rolando M.R."/>
            <person name="Carroll C.A."/>
            <person name="Shen P.S."/>
            <person name="Belnap D.M."/>
            <person name="Weintraub S.T."/>
            <person name="Serwer P."/>
            <person name="Hardies S.C."/>
        </authorList>
    </citation>
    <scope>NUCLEOTIDE SEQUENCE</scope>
</reference>
<protein>
    <submittedName>
        <fullName evidence="1">Uncharacterized protein</fullName>
    </submittedName>
</protein>
<gene>
    <name evidence="1" type="ORF">201phi2-1p173</name>
</gene>
<dbReference type="RefSeq" id="YP_001956897.1">
    <property type="nucleotide sequence ID" value="NC_010821.1"/>
</dbReference>
<sequence length="51" mass="5545">MKFAYLLAGIVLGGLFFNAKFIEAAPKDTSVEVVYGTRVGPDGNLQLVTRR</sequence>
<evidence type="ECO:0000313" key="2">
    <source>
        <dbReference type="Proteomes" id="UP000002421"/>
    </source>
</evidence>
<dbReference type="Proteomes" id="UP000002421">
    <property type="component" value="Segment"/>
</dbReference>
<accession>B3FJ36</accession>
<keyword evidence="2" id="KW-1185">Reference proteome</keyword>
<proteinExistence type="predicted"/>
<organism evidence="1 2">
    <name type="scientific">Pseudomonas phage 201phi2-1</name>
    <name type="common">Pseudomonas chlororaphis phage 201phi2-1</name>
    <dbReference type="NCBI Taxonomy" id="198110"/>
    <lineage>
        <taxon>Viruses</taxon>
        <taxon>Duplodnaviria</taxon>
        <taxon>Heunggongvirae</taxon>
        <taxon>Uroviricota</taxon>
        <taxon>Caudoviricetes</taxon>
        <taxon>Chimalliviridae</taxon>
        <taxon>Serwervirus</taxon>
        <taxon>Serwervirus 201phi21</taxon>
    </lineage>
</organism>
<organismHost>
    <name type="scientific">Pseudomonas chlororaphis</name>
    <dbReference type="NCBI Taxonomy" id="587753"/>
</organismHost>